<proteinExistence type="predicted"/>
<accession>A0A412Q153</accession>
<gene>
    <name evidence="1" type="ORF">DWX06_13335</name>
</gene>
<name>A0A412Q153_9FIRM</name>
<reference evidence="1 2" key="1">
    <citation type="submission" date="2018-08" db="EMBL/GenBank/DDBJ databases">
        <title>A genome reference for cultivated species of the human gut microbiota.</title>
        <authorList>
            <person name="Zou Y."/>
            <person name="Xue W."/>
            <person name="Luo G."/>
        </authorList>
    </citation>
    <scope>NUCLEOTIDE SEQUENCE [LARGE SCALE GENOMIC DNA]</scope>
    <source>
        <strain evidence="1 2">AF18-16LB</strain>
    </source>
</reference>
<evidence type="ECO:0008006" key="3">
    <source>
        <dbReference type="Google" id="ProtNLM"/>
    </source>
</evidence>
<comment type="caution">
    <text evidence="1">The sequence shown here is derived from an EMBL/GenBank/DDBJ whole genome shotgun (WGS) entry which is preliminary data.</text>
</comment>
<evidence type="ECO:0000313" key="2">
    <source>
        <dbReference type="Proteomes" id="UP000284296"/>
    </source>
</evidence>
<dbReference type="EMBL" id="QRXG01000029">
    <property type="protein sequence ID" value="RGT79277.1"/>
    <property type="molecule type" value="Genomic_DNA"/>
</dbReference>
<dbReference type="Proteomes" id="UP000284296">
    <property type="component" value="Unassembled WGS sequence"/>
</dbReference>
<protein>
    <recommendedName>
        <fullName evidence="3">Butirosin biosynthesis protein H N-terminal domain-containing protein</fullName>
    </recommendedName>
</protein>
<dbReference type="AlphaFoldDB" id="A0A412Q153"/>
<evidence type="ECO:0000313" key="1">
    <source>
        <dbReference type="EMBL" id="RGT79277.1"/>
    </source>
</evidence>
<dbReference type="Gene3D" id="3.90.70.10">
    <property type="entry name" value="Cysteine proteinases"/>
    <property type="match status" value="1"/>
</dbReference>
<dbReference type="RefSeq" id="WP_118004712.1">
    <property type="nucleotide sequence ID" value="NZ_QRXF01000029.1"/>
</dbReference>
<sequence length="518" mass="61377">MKTLFEIKDNLKYYGLDRVTCFEHPIAVVLESYHDGYGSYSYMITKTFQAYHIQDVENNEELVINFWKNYLGVDVISFDLSENVLDDIKQYIDDDIPVLIFGNLIELFYSNNYKLKNWEHLFLFVGYDEVRRLLMIQDDGHLKGTPSYELFCLPEEVIKNIISKDSFFRSNKNGYILKKNDKFASKTEKEILLYLLETFALAIKSKRYSESNIISRLCEMVDKQECESERMSYIINNMKLYFINTVKFKDVFIEELLSHMHKFNYPTGQAEELRNIKNELSYVWEKYTSSTLKKFLKNKKDIDHSIPNEINLCEQKLYKKIEDCIEYLKKYKNSELPGDCKIDYLTENNEDNLIHMDGDKIIFEFNNNKIYNTWTEDYCPKVYLGDKKYNLNKKYIIYATICIEPGYLETKFEAGIFMRFDKSDMYFGGIDVNNKLVFDCIGKSNMDIEYAFPHKITLFIECSDKVAEFGFMDGNNRIIKLHRAIEIDDCIEFGIACKTWGTGKRLKVCFEDYEFQEL</sequence>
<organism evidence="1 2">
    <name type="scientific">Agathobacter rectalis</name>
    <dbReference type="NCBI Taxonomy" id="39491"/>
    <lineage>
        <taxon>Bacteria</taxon>
        <taxon>Bacillati</taxon>
        <taxon>Bacillota</taxon>
        <taxon>Clostridia</taxon>
        <taxon>Lachnospirales</taxon>
        <taxon>Lachnospiraceae</taxon>
        <taxon>Agathobacter</taxon>
    </lineage>
</organism>